<feature type="compositionally biased region" description="Pro residues" evidence="1">
    <location>
        <begin position="59"/>
        <end position="72"/>
    </location>
</feature>
<dbReference type="FunFam" id="3.40.50.300:FF:000950">
    <property type="entry name" value="probable ATP-dependent DNA helicase HFM1"/>
    <property type="match status" value="1"/>
</dbReference>
<proteinExistence type="predicted"/>
<dbReference type="SUPFAM" id="SSF52540">
    <property type="entry name" value="P-loop containing nucleoside triphosphate hydrolases"/>
    <property type="match status" value="1"/>
</dbReference>
<feature type="compositionally biased region" description="Low complexity" evidence="1">
    <location>
        <begin position="8"/>
        <end position="29"/>
    </location>
</feature>
<reference evidence="4" key="1">
    <citation type="submission" date="2015-09" db="EMBL/GenBank/DDBJ databases">
        <authorList>
            <person name="Sai Rama Sridatta P."/>
        </authorList>
    </citation>
    <scope>NUCLEOTIDE SEQUENCE [LARGE SCALE GENOMIC DNA]</scope>
</reference>
<feature type="region of interest" description="Disordered" evidence="1">
    <location>
        <begin position="1"/>
        <end position="74"/>
    </location>
</feature>
<organism evidence="3 4">
    <name type="scientific">Lates calcarifer</name>
    <name type="common">Barramundi</name>
    <name type="synonym">Holocentrus calcarifer</name>
    <dbReference type="NCBI Taxonomy" id="8187"/>
    <lineage>
        <taxon>Eukaryota</taxon>
        <taxon>Metazoa</taxon>
        <taxon>Chordata</taxon>
        <taxon>Craniata</taxon>
        <taxon>Vertebrata</taxon>
        <taxon>Euteleostomi</taxon>
        <taxon>Actinopterygii</taxon>
        <taxon>Neopterygii</taxon>
        <taxon>Teleostei</taxon>
        <taxon>Neoteleostei</taxon>
        <taxon>Acanthomorphata</taxon>
        <taxon>Carangaria</taxon>
        <taxon>Carangaria incertae sedis</taxon>
        <taxon>Centropomidae</taxon>
        <taxon>Lates</taxon>
    </lineage>
</organism>
<keyword evidence="4" id="KW-1185">Reference proteome</keyword>
<gene>
    <name evidence="3" type="primary">HFM1</name>
</gene>
<dbReference type="Proteomes" id="UP000314980">
    <property type="component" value="Unassembled WGS sequence"/>
</dbReference>
<evidence type="ECO:0000256" key="1">
    <source>
        <dbReference type="SAM" id="MobiDB-lite"/>
    </source>
</evidence>
<dbReference type="GO" id="GO:0043138">
    <property type="term" value="F:3'-5' DNA helicase activity"/>
    <property type="evidence" value="ECO:0007669"/>
    <property type="project" value="UniProtKB-EC"/>
</dbReference>
<dbReference type="PANTHER" id="PTHR47835">
    <property type="entry name" value="HFM1, ATP DEPENDENT DNA HELICASE HOMOLOG"/>
    <property type="match status" value="1"/>
</dbReference>
<dbReference type="Ensembl" id="ENSLCAT00010050189.1">
    <property type="protein sequence ID" value="ENSLCAP00010048960.1"/>
    <property type="gene ID" value="ENSLCAG00010022776.1"/>
</dbReference>
<dbReference type="InterPro" id="IPR052247">
    <property type="entry name" value="Meiotic_Crossover_Helicase"/>
</dbReference>
<sequence>FKVQVLYTGGDSSNTDDLSSSGGSSQTASRPQTFLSRVTMATVPPPLQPPRATVSQAAPPFPSKPPLSPPPLGSSAANASKFRSVFSEFPFFNYVQSKALDDVLYTGKNFVACAPTGSGKTVLFELAIIRLLMETSEPWRDVKAVYMAPIKALCSQCFESWKKKFGPLGLNCKELTGDTEIDDFFEIQDSHIILTTPEKWDSMTRKWKDNCLLQLVRLFLIDEVHVVKDATRGATLEVVVSRMKAVHAYRTAQNPEAGLSMRFVAVSATIPNISDVSSGQRQSATIVYVISSINQKPVADS</sequence>
<dbReference type="AlphaFoldDB" id="A0A4W6FCJ4"/>
<feature type="domain" description="Helicase ATP-binding" evidence="2">
    <location>
        <begin position="101"/>
        <end position="288"/>
    </location>
</feature>
<dbReference type="Pfam" id="PF00270">
    <property type="entry name" value="DEAD"/>
    <property type="match status" value="1"/>
</dbReference>
<evidence type="ECO:0000313" key="4">
    <source>
        <dbReference type="Proteomes" id="UP000314980"/>
    </source>
</evidence>
<dbReference type="GO" id="GO:0005524">
    <property type="term" value="F:ATP binding"/>
    <property type="evidence" value="ECO:0007669"/>
    <property type="project" value="InterPro"/>
</dbReference>
<protein>
    <submittedName>
        <fullName evidence="3">Helicase for meiosis 1</fullName>
    </submittedName>
</protein>
<dbReference type="PROSITE" id="PS51192">
    <property type="entry name" value="HELICASE_ATP_BIND_1"/>
    <property type="match status" value="1"/>
</dbReference>
<evidence type="ECO:0000313" key="3">
    <source>
        <dbReference type="Ensembl" id="ENSLCAP00010048960.1"/>
    </source>
</evidence>
<dbReference type="PANTHER" id="PTHR47835:SF3">
    <property type="entry name" value="HELICASE FOR MEIOSIS 1"/>
    <property type="match status" value="1"/>
</dbReference>
<dbReference type="SMART" id="SM00487">
    <property type="entry name" value="DEXDc"/>
    <property type="match status" value="1"/>
</dbReference>
<dbReference type="InterPro" id="IPR014001">
    <property type="entry name" value="Helicase_ATP-bd"/>
</dbReference>
<dbReference type="GO" id="GO:0016787">
    <property type="term" value="F:hydrolase activity"/>
    <property type="evidence" value="ECO:0007669"/>
    <property type="project" value="UniProtKB-KW"/>
</dbReference>
<accession>A0A4W6FCJ4</accession>
<name>A0A4W6FCJ4_LATCA</name>
<dbReference type="InterPro" id="IPR027417">
    <property type="entry name" value="P-loop_NTPase"/>
</dbReference>
<dbReference type="GO" id="GO:0003676">
    <property type="term" value="F:nucleic acid binding"/>
    <property type="evidence" value="ECO:0007669"/>
    <property type="project" value="InterPro"/>
</dbReference>
<reference evidence="3" key="2">
    <citation type="submission" date="2025-08" db="UniProtKB">
        <authorList>
            <consortium name="Ensembl"/>
        </authorList>
    </citation>
    <scope>IDENTIFICATION</scope>
</reference>
<evidence type="ECO:0000259" key="2">
    <source>
        <dbReference type="PROSITE" id="PS51192"/>
    </source>
</evidence>
<dbReference type="GeneTree" id="ENSGT00550000074822"/>
<dbReference type="Gene3D" id="3.40.50.300">
    <property type="entry name" value="P-loop containing nucleotide triphosphate hydrolases"/>
    <property type="match status" value="1"/>
</dbReference>
<dbReference type="InterPro" id="IPR011545">
    <property type="entry name" value="DEAD/DEAH_box_helicase_dom"/>
</dbReference>
<reference evidence="3" key="3">
    <citation type="submission" date="2025-09" db="UniProtKB">
        <authorList>
            <consortium name="Ensembl"/>
        </authorList>
    </citation>
    <scope>IDENTIFICATION</scope>
</reference>